<keyword evidence="7 16" id="KW-0328">Glycosyltransferase</keyword>
<evidence type="ECO:0000256" key="4">
    <source>
        <dbReference type="ARBA" id="ARBA00004308"/>
    </source>
</evidence>
<dbReference type="InParanoid" id="A0A401GQE8"/>
<comment type="subcellular location">
    <subcellularLocation>
        <location evidence="4">Endomembrane system</location>
    </subcellularLocation>
    <subcellularLocation>
        <location evidence="16">Endoplasmic reticulum</location>
    </subcellularLocation>
</comment>
<dbReference type="Pfam" id="PF00535">
    <property type="entry name" value="Glycos_transf_2"/>
    <property type="match status" value="1"/>
</dbReference>
<dbReference type="GO" id="GO:0006488">
    <property type="term" value="P:dolichol-linked oligosaccharide biosynthetic process"/>
    <property type="evidence" value="ECO:0007669"/>
    <property type="project" value="TreeGrafter"/>
</dbReference>
<comment type="caution">
    <text evidence="20">The sequence shown here is derived from an EMBL/GenBank/DDBJ whole genome shotgun (WGS) entry which is preliminary data.</text>
</comment>
<keyword evidence="16" id="KW-0256">Endoplasmic reticulum</keyword>
<evidence type="ECO:0000256" key="11">
    <source>
        <dbReference type="ARBA" id="ARBA00022842"/>
    </source>
</evidence>
<dbReference type="GO" id="GO:0006506">
    <property type="term" value="P:GPI anchor biosynthetic process"/>
    <property type="evidence" value="ECO:0007669"/>
    <property type="project" value="TreeGrafter"/>
</dbReference>
<evidence type="ECO:0000313" key="20">
    <source>
        <dbReference type="EMBL" id="GBE84432.1"/>
    </source>
</evidence>
<keyword evidence="12 18" id="KW-1133">Transmembrane helix</keyword>
<evidence type="ECO:0000256" key="13">
    <source>
        <dbReference type="ARBA" id="ARBA00023136"/>
    </source>
</evidence>
<evidence type="ECO:0000256" key="8">
    <source>
        <dbReference type="ARBA" id="ARBA00022679"/>
    </source>
</evidence>
<dbReference type="InterPro" id="IPR001173">
    <property type="entry name" value="Glyco_trans_2-like"/>
</dbReference>
<reference evidence="20 21" key="1">
    <citation type="journal article" date="2018" name="Sci. Rep.">
        <title>Genome sequence of the cauliflower mushroom Sparassis crispa (Hanabiratake) and its association with beneficial usage.</title>
        <authorList>
            <person name="Kiyama R."/>
            <person name="Furutani Y."/>
            <person name="Kawaguchi K."/>
            <person name="Nakanishi T."/>
        </authorList>
    </citation>
    <scope>NUCLEOTIDE SEQUENCE [LARGE SCALE GENOMIC DNA]</scope>
</reference>
<feature type="compositionally biased region" description="Low complexity" evidence="17">
    <location>
        <begin position="280"/>
        <end position="292"/>
    </location>
</feature>
<evidence type="ECO:0000256" key="12">
    <source>
        <dbReference type="ARBA" id="ARBA00022989"/>
    </source>
</evidence>
<keyword evidence="21" id="KW-1185">Reference proteome</keyword>
<keyword evidence="9 18" id="KW-0812">Transmembrane</keyword>
<evidence type="ECO:0000256" key="6">
    <source>
        <dbReference type="ARBA" id="ARBA00006739"/>
    </source>
</evidence>
<dbReference type="GO" id="GO:0005789">
    <property type="term" value="C:endoplasmic reticulum membrane"/>
    <property type="evidence" value="ECO:0007669"/>
    <property type="project" value="TreeGrafter"/>
</dbReference>
<name>A0A401GQE8_9APHY</name>
<comment type="pathway">
    <text evidence="5 16">Protein modification; protein glycosylation.</text>
</comment>
<keyword evidence="13 18" id="KW-0472">Membrane</keyword>
<keyword evidence="10" id="KW-0479">Metal-binding</keyword>
<keyword evidence="14" id="KW-0464">Manganese</keyword>
<comment type="cofactor">
    <cofactor evidence="3">
        <name>Mg(2+)</name>
        <dbReference type="ChEBI" id="CHEBI:18420"/>
    </cofactor>
</comment>
<comment type="similarity">
    <text evidence="6 16">Belongs to the glycosyltransferase 2 family.</text>
</comment>
<evidence type="ECO:0000259" key="19">
    <source>
        <dbReference type="Pfam" id="PF00535"/>
    </source>
</evidence>
<dbReference type="InterPro" id="IPR029044">
    <property type="entry name" value="Nucleotide-diphossugar_trans"/>
</dbReference>
<dbReference type="GO" id="GO:0046872">
    <property type="term" value="F:metal ion binding"/>
    <property type="evidence" value="ECO:0007669"/>
    <property type="project" value="UniProtKB-KW"/>
</dbReference>
<evidence type="ECO:0000313" key="21">
    <source>
        <dbReference type="Proteomes" id="UP000287166"/>
    </source>
</evidence>
<dbReference type="InterPro" id="IPR039528">
    <property type="entry name" value="DPM1-like"/>
</dbReference>
<dbReference type="RefSeq" id="XP_027615345.1">
    <property type="nucleotide sequence ID" value="XM_027759544.1"/>
</dbReference>
<dbReference type="Gene3D" id="3.90.550.10">
    <property type="entry name" value="Spore Coat Polysaccharide Biosynthesis Protein SpsA, Chain A"/>
    <property type="match status" value="1"/>
</dbReference>
<dbReference type="Proteomes" id="UP000287166">
    <property type="component" value="Unassembled WGS sequence"/>
</dbReference>
<dbReference type="AlphaFoldDB" id="A0A401GQE8"/>
<evidence type="ECO:0000256" key="3">
    <source>
        <dbReference type="ARBA" id="ARBA00001946"/>
    </source>
</evidence>
<comment type="cofactor">
    <cofactor evidence="2">
        <name>Mn(2+)</name>
        <dbReference type="ChEBI" id="CHEBI:29035"/>
    </cofactor>
</comment>
<accession>A0A401GQE8</accession>
<comment type="cofactor">
    <cofactor evidence="1">
        <name>Ca(2+)</name>
        <dbReference type="ChEBI" id="CHEBI:29108"/>
    </cofactor>
</comment>
<dbReference type="EMBL" id="BFAD01000006">
    <property type="protein sequence ID" value="GBE84432.1"/>
    <property type="molecule type" value="Genomic_DNA"/>
</dbReference>
<evidence type="ECO:0000256" key="15">
    <source>
        <dbReference type="ARBA" id="ARBA00053724"/>
    </source>
</evidence>
<evidence type="ECO:0000256" key="9">
    <source>
        <dbReference type="ARBA" id="ARBA00022692"/>
    </source>
</evidence>
<keyword evidence="8 16" id="KW-0808">Transferase</keyword>
<dbReference type="GO" id="GO:0035269">
    <property type="term" value="P:protein O-linked glycosylation via mannose"/>
    <property type="evidence" value="ECO:0007669"/>
    <property type="project" value="TreeGrafter"/>
</dbReference>
<dbReference type="GO" id="GO:0004582">
    <property type="term" value="F:dolichyl-phosphate beta-D-mannosyltransferase activity"/>
    <property type="evidence" value="ECO:0007669"/>
    <property type="project" value="UniProtKB-UniRule"/>
</dbReference>
<dbReference type="PANTHER" id="PTHR43398">
    <property type="entry name" value="DOLICHOL-PHOSPHATE MANNOSYLTRANSFERASE SUBUNIT 1"/>
    <property type="match status" value="1"/>
</dbReference>
<feature type="region of interest" description="Disordered" evidence="17">
    <location>
        <begin position="273"/>
        <end position="292"/>
    </location>
</feature>
<organism evidence="20 21">
    <name type="scientific">Sparassis crispa</name>
    <dbReference type="NCBI Taxonomy" id="139825"/>
    <lineage>
        <taxon>Eukaryota</taxon>
        <taxon>Fungi</taxon>
        <taxon>Dikarya</taxon>
        <taxon>Basidiomycota</taxon>
        <taxon>Agaricomycotina</taxon>
        <taxon>Agaricomycetes</taxon>
        <taxon>Polyporales</taxon>
        <taxon>Sparassidaceae</taxon>
        <taxon>Sparassis</taxon>
    </lineage>
</organism>
<evidence type="ECO:0000256" key="16">
    <source>
        <dbReference type="RuleBase" id="RU365083"/>
    </source>
</evidence>
<dbReference type="FunFam" id="3.90.550.10:FF:000119">
    <property type="entry name" value="Dolichol-phosphate mannosyltransferase subunit 1"/>
    <property type="match status" value="1"/>
</dbReference>
<protein>
    <recommendedName>
        <fullName evidence="16">Dolichol-phosphate mannosyltransferase subunit 1</fullName>
        <ecNumber evidence="16">2.4.1.83</ecNumber>
    </recommendedName>
</protein>
<dbReference type="OrthoDB" id="2603at2759"/>
<evidence type="ECO:0000256" key="18">
    <source>
        <dbReference type="SAM" id="Phobius"/>
    </source>
</evidence>
<comment type="catalytic activity">
    <reaction evidence="16">
        <text>a di-trans,poly-cis-dolichyl phosphate + GDP-alpha-D-mannose = a di-trans,poly-cis-dolichyl beta-D-mannosyl phosphate + GDP</text>
        <dbReference type="Rhea" id="RHEA:21184"/>
        <dbReference type="Rhea" id="RHEA-COMP:19498"/>
        <dbReference type="Rhea" id="RHEA-COMP:19501"/>
        <dbReference type="ChEBI" id="CHEBI:57527"/>
        <dbReference type="ChEBI" id="CHEBI:57683"/>
        <dbReference type="ChEBI" id="CHEBI:58189"/>
        <dbReference type="ChEBI" id="CHEBI:58211"/>
    </reaction>
</comment>
<dbReference type="CDD" id="cd06442">
    <property type="entry name" value="DPM1_like"/>
    <property type="match status" value="1"/>
</dbReference>
<dbReference type="SUPFAM" id="SSF53448">
    <property type="entry name" value="Nucleotide-diphospho-sugar transferases"/>
    <property type="match status" value="1"/>
</dbReference>
<dbReference type="PANTHER" id="PTHR43398:SF1">
    <property type="entry name" value="DOLICHOL-PHOSPHATE MANNOSYLTRANSFERASE SUBUNIT 1"/>
    <property type="match status" value="1"/>
</dbReference>
<sequence>MSTLSEPECCGRSPVEIALVRVHGYDFCSPGDLDPVFQEMLIIVLRNLYLQGTYHYDDDGFSHHHGTTRPFIPLHTIIVIFLFTQAMPRLPSYRLSHGVRYHPFSRCNRPKDSKMKRHMDTRVLEDSFDFNSLPRVFLRPARYGEDSDSDVSVLHLDICTTSQADERITNEINRRPGTALAMAPSQRTSSQGPFSEDIVRLALVSCFRAIEDVEDLDLTEPRSHLHFPRAFTLHNKRLYLVFTAHPSRQKFRVTFLAFLLQQLEPCLDPKSPKLSTSFKSRPTPAHTPSPTSAFAMSNSVQYSVIVPAYKEASNLRPLVTRVFAALQRDSSSVPAELTEIIIVDDNSRDGSVEEVFALQREGYNVRIIVRTTERGLSSAVVRGFQEAAGDNLLCMDADLQHPPEYVPQMLAALSPSKQFVLGTRYGGGVGAVDDGWPLYRRVISGGARLLALPLTPASDPMSGFFGIRKEAFLKARNLDAGGFKIALDLLVKAPLPATSIAEVPFAFGLRSAGESKLSGKVMLRYLRQLAELYWFKYSALVFLFCVCFLLMLVLLARWIILGGPWVESAPVMPGHIAGSRGKARGRW</sequence>
<proteinExistence type="inferred from homology"/>
<evidence type="ECO:0000256" key="2">
    <source>
        <dbReference type="ARBA" id="ARBA00001936"/>
    </source>
</evidence>
<comment type="function">
    <text evidence="15 16">Transfers mannose from GDP-mannose to dolichol monophosphate to form dolichol phosphate mannose (Dol-P-Man) which is the mannosyl donor in pathways leading to N-glycosylation, glycosyl phosphatidylinositol membrane anchoring, and O-mannosylation of proteins.</text>
</comment>
<dbReference type="STRING" id="139825.A0A401GQE8"/>
<evidence type="ECO:0000256" key="10">
    <source>
        <dbReference type="ARBA" id="ARBA00022723"/>
    </source>
</evidence>
<feature type="transmembrane region" description="Helical" evidence="18">
    <location>
        <begin position="534"/>
        <end position="560"/>
    </location>
</feature>
<dbReference type="GeneID" id="38781349"/>
<dbReference type="UniPathway" id="UPA00378"/>
<dbReference type="EC" id="2.4.1.83" evidence="16"/>
<comment type="subunit">
    <text evidence="16">Component of the dolichol-phosphate mannose (DPM) synthase complex.</text>
</comment>
<gene>
    <name evidence="20" type="ORF">SCP_0604110</name>
</gene>
<evidence type="ECO:0000256" key="7">
    <source>
        <dbReference type="ARBA" id="ARBA00022676"/>
    </source>
</evidence>
<keyword evidence="11" id="KW-0460">Magnesium</keyword>
<feature type="domain" description="Glycosyltransferase 2-like" evidence="19">
    <location>
        <begin position="303"/>
        <end position="472"/>
    </location>
</feature>
<evidence type="ECO:0000256" key="14">
    <source>
        <dbReference type="ARBA" id="ARBA00023211"/>
    </source>
</evidence>
<evidence type="ECO:0000256" key="1">
    <source>
        <dbReference type="ARBA" id="ARBA00001913"/>
    </source>
</evidence>
<evidence type="ECO:0000256" key="5">
    <source>
        <dbReference type="ARBA" id="ARBA00004922"/>
    </source>
</evidence>
<evidence type="ECO:0000256" key="17">
    <source>
        <dbReference type="SAM" id="MobiDB-lite"/>
    </source>
</evidence>